<name>A0A5N4X057_9GAMM</name>
<reference evidence="1 2" key="1">
    <citation type="submission" date="2019-09" db="EMBL/GenBank/DDBJ databases">
        <title>Draft genome sequence of Acinetobacter tandoii W4-4-4 isolated from environmental water sample.</title>
        <authorList>
            <person name="Wee S.K."/>
            <person name="Yan B."/>
            <person name="Mustaffa S.B."/>
            <person name="Yap E.P.H."/>
        </authorList>
    </citation>
    <scope>NUCLEOTIDE SEQUENCE [LARGE SCALE GENOMIC DNA]</scope>
    <source>
        <strain evidence="1 2">W4-4-4</strain>
    </source>
</reference>
<comment type="caution">
    <text evidence="1">The sequence shown here is derived from an EMBL/GenBank/DDBJ whole genome shotgun (WGS) entry which is preliminary data.</text>
</comment>
<dbReference type="EMBL" id="VXLD01000001">
    <property type="protein sequence ID" value="KAB1859925.1"/>
    <property type="molecule type" value="Genomic_DNA"/>
</dbReference>
<sequence length="112" mass="12295">MTTQQQAENLAAIQNPNEAKYTLETPIQVGGQTITEVIIRKPGTVALAGLSLQDIYRSDVNAICQVIPKCVWPQIPREAMPLIDPVDLGQIAGHIIYFLMPKSQRAATDIQL</sequence>
<dbReference type="Proteomes" id="UP000325788">
    <property type="component" value="Unassembled WGS sequence"/>
</dbReference>
<protein>
    <submittedName>
        <fullName evidence="1">Phage tail assembly protein</fullName>
    </submittedName>
</protein>
<dbReference type="AlphaFoldDB" id="A0A5N4X057"/>
<evidence type="ECO:0000313" key="2">
    <source>
        <dbReference type="Proteomes" id="UP000325788"/>
    </source>
</evidence>
<organism evidence="1 2">
    <name type="scientific">Acinetobacter tandoii</name>
    <dbReference type="NCBI Taxonomy" id="202954"/>
    <lineage>
        <taxon>Bacteria</taxon>
        <taxon>Pseudomonadati</taxon>
        <taxon>Pseudomonadota</taxon>
        <taxon>Gammaproteobacteria</taxon>
        <taxon>Moraxellales</taxon>
        <taxon>Moraxellaceae</taxon>
        <taxon>Acinetobacter</taxon>
    </lineage>
</organism>
<dbReference type="InterPro" id="IPR019289">
    <property type="entry name" value="Phage_tail_E/E"/>
</dbReference>
<accession>A0A5N4X057</accession>
<dbReference type="RefSeq" id="WP_151503845.1">
    <property type="nucleotide sequence ID" value="NZ_VXLD01000001.1"/>
</dbReference>
<evidence type="ECO:0000313" key="1">
    <source>
        <dbReference type="EMBL" id="KAB1859925.1"/>
    </source>
</evidence>
<gene>
    <name evidence="1" type="ORF">F4W09_02040</name>
</gene>
<dbReference type="Pfam" id="PF10109">
    <property type="entry name" value="Phage_TAC_7"/>
    <property type="match status" value="1"/>
</dbReference>
<proteinExistence type="predicted"/>